<dbReference type="SUPFAM" id="SSF53383">
    <property type="entry name" value="PLP-dependent transferases"/>
    <property type="match status" value="1"/>
</dbReference>
<evidence type="ECO:0000256" key="6">
    <source>
        <dbReference type="ARBA" id="ARBA00022576"/>
    </source>
</evidence>
<dbReference type="PANTHER" id="PTHR21152:SF40">
    <property type="entry name" value="ALANINE--GLYOXYLATE AMINOTRANSFERASE"/>
    <property type="match status" value="1"/>
</dbReference>
<evidence type="ECO:0000313" key="13">
    <source>
        <dbReference type="Proteomes" id="UP000249739"/>
    </source>
</evidence>
<dbReference type="GO" id="GO:0006564">
    <property type="term" value="P:L-serine biosynthetic process"/>
    <property type="evidence" value="ECO:0007669"/>
    <property type="project" value="UniProtKB-KW"/>
</dbReference>
<dbReference type="GO" id="GO:0004648">
    <property type="term" value="F:O-phospho-L-serine:2-oxoglutarate aminotransferase activity"/>
    <property type="evidence" value="ECO:0007669"/>
    <property type="project" value="UniProtKB-EC"/>
</dbReference>
<dbReference type="UniPathway" id="UPA00135">
    <property type="reaction ID" value="UER00197"/>
</dbReference>
<dbReference type="AlphaFoldDB" id="A0A2W5FMU6"/>
<dbReference type="NCBIfam" id="TIGR01365">
    <property type="entry name" value="serC_2"/>
    <property type="match status" value="1"/>
</dbReference>
<dbReference type="EMBL" id="QFOT01000004">
    <property type="protein sequence ID" value="PZP57285.1"/>
    <property type="molecule type" value="Genomic_DNA"/>
</dbReference>
<evidence type="ECO:0000256" key="7">
    <source>
        <dbReference type="ARBA" id="ARBA00022605"/>
    </source>
</evidence>
<gene>
    <name evidence="12" type="ORF">DI586_00990</name>
</gene>
<evidence type="ECO:0000256" key="3">
    <source>
        <dbReference type="ARBA" id="ARBA00006904"/>
    </source>
</evidence>
<evidence type="ECO:0000313" key="12">
    <source>
        <dbReference type="EMBL" id="PZP57285.1"/>
    </source>
</evidence>
<evidence type="ECO:0000256" key="2">
    <source>
        <dbReference type="ARBA" id="ARBA00005099"/>
    </source>
</evidence>
<evidence type="ECO:0000256" key="8">
    <source>
        <dbReference type="ARBA" id="ARBA00022679"/>
    </source>
</evidence>
<dbReference type="InterPro" id="IPR006271">
    <property type="entry name" value="Pser_aminoTfrase_methanosarc"/>
</dbReference>
<evidence type="ECO:0000256" key="5">
    <source>
        <dbReference type="ARBA" id="ARBA00022490"/>
    </source>
</evidence>
<comment type="caution">
    <text evidence="12">The sequence shown here is derived from an EMBL/GenBank/DDBJ whole genome shotgun (WGS) entry which is preliminary data.</text>
</comment>
<comment type="cofactor">
    <cofactor evidence="1">
        <name>pyridoxal 5'-phosphate</name>
        <dbReference type="ChEBI" id="CHEBI:597326"/>
    </cofactor>
</comment>
<evidence type="ECO:0000256" key="1">
    <source>
        <dbReference type="ARBA" id="ARBA00001933"/>
    </source>
</evidence>
<keyword evidence="6" id="KW-0032">Aminotransferase</keyword>
<keyword evidence="10" id="KW-0718">Serine biosynthesis</keyword>
<comment type="catalytic activity">
    <reaction evidence="11">
        <text>O-phospho-L-serine + 2-oxoglutarate = 3-phosphooxypyruvate + L-glutamate</text>
        <dbReference type="Rhea" id="RHEA:14329"/>
        <dbReference type="ChEBI" id="CHEBI:16810"/>
        <dbReference type="ChEBI" id="CHEBI:18110"/>
        <dbReference type="ChEBI" id="CHEBI:29985"/>
        <dbReference type="ChEBI" id="CHEBI:57524"/>
        <dbReference type="EC" id="2.6.1.52"/>
    </reaction>
</comment>
<keyword evidence="7" id="KW-0028">Amino-acid biosynthesis</keyword>
<dbReference type="PANTHER" id="PTHR21152">
    <property type="entry name" value="AMINOTRANSFERASE CLASS V"/>
    <property type="match status" value="1"/>
</dbReference>
<dbReference type="Proteomes" id="UP000249739">
    <property type="component" value="Unassembled WGS sequence"/>
</dbReference>
<dbReference type="InterPro" id="IPR015422">
    <property type="entry name" value="PyrdxlP-dep_Trfase_small"/>
</dbReference>
<organism evidence="12 13">
    <name type="scientific">Micavibrio aeruginosavorus</name>
    <dbReference type="NCBI Taxonomy" id="349221"/>
    <lineage>
        <taxon>Bacteria</taxon>
        <taxon>Pseudomonadati</taxon>
        <taxon>Bdellovibrionota</taxon>
        <taxon>Bdellovibrionia</taxon>
        <taxon>Bdellovibrionales</taxon>
        <taxon>Pseudobdellovibrionaceae</taxon>
        <taxon>Micavibrio</taxon>
    </lineage>
</organism>
<dbReference type="InterPro" id="IPR015421">
    <property type="entry name" value="PyrdxlP-dep_Trfase_major"/>
</dbReference>
<protein>
    <recommendedName>
        <fullName evidence="4">phosphoserine transaminase</fullName>
        <ecNumber evidence="4">2.6.1.52</ecNumber>
    </recommendedName>
</protein>
<dbReference type="NCBIfam" id="NF002841">
    <property type="entry name" value="PRK03080.1-2"/>
    <property type="match status" value="1"/>
</dbReference>
<dbReference type="Gene3D" id="3.90.1150.10">
    <property type="entry name" value="Aspartate Aminotransferase, domain 1"/>
    <property type="match status" value="1"/>
</dbReference>
<keyword evidence="5" id="KW-0963">Cytoplasm</keyword>
<dbReference type="GO" id="GO:0004760">
    <property type="term" value="F:L-serine-pyruvate transaminase activity"/>
    <property type="evidence" value="ECO:0007669"/>
    <property type="project" value="TreeGrafter"/>
</dbReference>
<proteinExistence type="inferred from homology"/>
<sequence>MMTKPATKPNNPNFSSGPCSKRPGWTVDVLKEAFLGRSHRAAKGKDKLKEVIERHRQTLNIPADYKIGIVPASDTGAIEMALWSMLGERPVDVLVWENFSNEWWEDVVGQLKLPDTRTFKVGYGEVVDFSQADTDRDVVFVWNGTTSGVRIPNHDWIKADRKGLTFCDATSAVYAYEMDWSKLDVTTWSWQKVLGGEGGHGMIVLSPRAIERLQNFVPDRPLPKIFRMTKKGKLIDGIFVGETINTPSMMAVEDCLDALKWVESIGGAKGTEKRCIDNLKVIEDWVAKTAWVEFLPPSAETRSRTSICLSIVDDNFCALDDEARKAFVKDMTSLLSKENAAHDIASYAAAPAGLRIWGGATIEHSDLTALLPWLEWSFAETSAKTFAKAA</sequence>
<dbReference type="EC" id="2.6.1.52" evidence="4"/>
<keyword evidence="8" id="KW-0808">Transferase</keyword>
<dbReference type="GO" id="GO:0008453">
    <property type="term" value="F:alanine-glyoxylate transaminase activity"/>
    <property type="evidence" value="ECO:0007669"/>
    <property type="project" value="TreeGrafter"/>
</dbReference>
<dbReference type="InterPro" id="IPR015424">
    <property type="entry name" value="PyrdxlP-dep_Trfase"/>
</dbReference>
<dbReference type="PIRSF" id="PIRSF000525">
    <property type="entry name" value="SerC"/>
    <property type="match status" value="1"/>
</dbReference>
<evidence type="ECO:0000256" key="9">
    <source>
        <dbReference type="ARBA" id="ARBA00022898"/>
    </source>
</evidence>
<dbReference type="GO" id="GO:0019265">
    <property type="term" value="P:glycine biosynthetic process, by transamination of glyoxylate"/>
    <property type="evidence" value="ECO:0007669"/>
    <property type="project" value="TreeGrafter"/>
</dbReference>
<comment type="similarity">
    <text evidence="3">Belongs to the class-V pyridoxal-phosphate-dependent aminotransferase family. SerC subfamily.</text>
</comment>
<evidence type="ECO:0000256" key="4">
    <source>
        <dbReference type="ARBA" id="ARBA00013030"/>
    </source>
</evidence>
<dbReference type="Gene3D" id="3.40.640.10">
    <property type="entry name" value="Type I PLP-dependent aspartate aminotransferase-like (Major domain)"/>
    <property type="match status" value="1"/>
</dbReference>
<evidence type="ECO:0000256" key="10">
    <source>
        <dbReference type="ARBA" id="ARBA00023299"/>
    </source>
</evidence>
<name>A0A2W5FMU6_9BACT</name>
<dbReference type="InterPro" id="IPR022278">
    <property type="entry name" value="Pser_aminoTfrase"/>
</dbReference>
<accession>A0A2W5FMU6</accession>
<keyword evidence="9" id="KW-0663">Pyridoxal phosphate</keyword>
<comment type="pathway">
    <text evidence="2">Amino-acid biosynthesis; L-serine biosynthesis; L-serine from 3-phospho-D-glycerate: step 2/3.</text>
</comment>
<evidence type="ECO:0000256" key="11">
    <source>
        <dbReference type="ARBA" id="ARBA00049007"/>
    </source>
</evidence>
<reference evidence="12 13" key="1">
    <citation type="submission" date="2017-08" db="EMBL/GenBank/DDBJ databases">
        <title>Infants hospitalized years apart are colonized by the same room-sourced microbial strains.</title>
        <authorList>
            <person name="Brooks B."/>
            <person name="Olm M.R."/>
            <person name="Firek B.A."/>
            <person name="Baker R."/>
            <person name="Thomas B.C."/>
            <person name="Morowitz M.J."/>
            <person name="Banfield J.F."/>
        </authorList>
    </citation>
    <scope>NUCLEOTIDE SEQUENCE [LARGE SCALE GENOMIC DNA]</scope>
    <source>
        <strain evidence="12">S2_006_000_R2_64</strain>
    </source>
</reference>
<dbReference type="CDD" id="cd01494">
    <property type="entry name" value="AAT_I"/>
    <property type="match status" value="1"/>
</dbReference>